<dbReference type="Proteomes" id="UP001283361">
    <property type="component" value="Unassembled WGS sequence"/>
</dbReference>
<gene>
    <name evidence="1" type="ORF">RRG08_055990</name>
</gene>
<comment type="caution">
    <text evidence="1">The sequence shown here is derived from an EMBL/GenBank/DDBJ whole genome shotgun (WGS) entry which is preliminary data.</text>
</comment>
<dbReference type="EMBL" id="JAWDGP010001872">
    <property type="protein sequence ID" value="KAK3787268.1"/>
    <property type="molecule type" value="Genomic_DNA"/>
</dbReference>
<name>A0AAE1AG58_9GAST</name>
<proteinExistence type="predicted"/>
<evidence type="ECO:0000313" key="1">
    <source>
        <dbReference type="EMBL" id="KAK3787268.1"/>
    </source>
</evidence>
<reference evidence="1" key="1">
    <citation type="journal article" date="2023" name="G3 (Bethesda)">
        <title>A reference genome for the long-term kleptoplast-retaining sea slug Elysia crispata morphotype clarki.</title>
        <authorList>
            <person name="Eastman K.E."/>
            <person name="Pendleton A.L."/>
            <person name="Shaikh M.A."/>
            <person name="Suttiyut T."/>
            <person name="Ogas R."/>
            <person name="Tomko P."/>
            <person name="Gavelis G."/>
            <person name="Widhalm J.R."/>
            <person name="Wisecaver J.H."/>
        </authorList>
    </citation>
    <scope>NUCLEOTIDE SEQUENCE</scope>
    <source>
        <strain evidence="1">ECLA1</strain>
    </source>
</reference>
<sequence>MAKPDIGARVATLVNRAVFEELYAINSEANVNIRYNILHKYRYIKCSVTQTAMSQINFVNCACDQVVRRFPPRLTQSHETCTMHVDGD</sequence>
<keyword evidence="2" id="KW-1185">Reference proteome</keyword>
<organism evidence="1 2">
    <name type="scientific">Elysia crispata</name>
    <name type="common">lettuce slug</name>
    <dbReference type="NCBI Taxonomy" id="231223"/>
    <lineage>
        <taxon>Eukaryota</taxon>
        <taxon>Metazoa</taxon>
        <taxon>Spiralia</taxon>
        <taxon>Lophotrochozoa</taxon>
        <taxon>Mollusca</taxon>
        <taxon>Gastropoda</taxon>
        <taxon>Heterobranchia</taxon>
        <taxon>Euthyneura</taxon>
        <taxon>Panpulmonata</taxon>
        <taxon>Sacoglossa</taxon>
        <taxon>Placobranchoidea</taxon>
        <taxon>Plakobranchidae</taxon>
        <taxon>Elysia</taxon>
    </lineage>
</organism>
<accession>A0AAE1AG58</accession>
<protein>
    <submittedName>
        <fullName evidence="1">Uncharacterized protein</fullName>
    </submittedName>
</protein>
<evidence type="ECO:0000313" key="2">
    <source>
        <dbReference type="Proteomes" id="UP001283361"/>
    </source>
</evidence>
<dbReference type="AlphaFoldDB" id="A0AAE1AG58"/>